<organism evidence="8 9">
    <name type="scientific">Nesidiocoris tenuis</name>
    <dbReference type="NCBI Taxonomy" id="355587"/>
    <lineage>
        <taxon>Eukaryota</taxon>
        <taxon>Metazoa</taxon>
        <taxon>Ecdysozoa</taxon>
        <taxon>Arthropoda</taxon>
        <taxon>Hexapoda</taxon>
        <taxon>Insecta</taxon>
        <taxon>Pterygota</taxon>
        <taxon>Neoptera</taxon>
        <taxon>Paraneoptera</taxon>
        <taxon>Hemiptera</taxon>
        <taxon>Heteroptera</taxon>
        <taxon>Panheteroptera</taxon>
        <taxon>Cimicomorpha</taxon>
        <taxon>Miridae</taxon>
        <taxon>Dicyphina</taxon>
        <taxon>Nesidiocoris</taxon>
    </lineage>
</organism>
<dbReference type="Proteomes" id="UP000479000">
    <property type="component" value="Unassembled WGS sequence"/>
</dbReference>
<keyword evidence="9" id="KW-1185">Reference proteome</keyword>
<dbReference type="OrthoDB" id="7318948at2759"/>
<evidence type="ECO:0000256" key="7">
    <source>
        <dbReference type="SAM" id="MobiDB-lite"/>
    </source>
</evidence>
<evidence type="ECO:0000256" key="2">
    <source>
        <dbReference type="ARBA" id="ARBA00022574"/>
    </source>
</evidence>
<dbReference type="InterPro" id="IPR051243">
    <property type="entry name" value="PcG_WD-repeat"/>
</dbReference>
<name>A0A6H5GQB7_9HEMI</name>
<dbReference type="PROSITE" id="PS50294">
    <property type="entry name" value="WD_REPEATS_REGION"/>
    <property type="match status" value="2"/>
</dbReference>
<feature type="repeat" description="WD" evidence="6">
    <location>
        <begin position="206"/>
        <end position="240"/>
    </location>
</feature>
<feature type="region of interest" description="Disordered" evidence="7">
    <location>
        <begin position="1"/>
        <end position="49"/>
    </location>
</feature>
<dbReference type="InterPro" id="IPR001680">
    <property type="entry name" value="WD40_rpt"/>
</dbReference>
<proteinExistence type="inferred from homology"/>
<dbReference type="Gene3D" id="2.130.10.10">
    <property type="entry name" value="YVTN repeat-like/Quinoprotein amine dehydrogenase"/>
    <property type="match status" value="1"/>
</dbReference>
<dbReference type="PROSITE" id="PS50082">
    <property type="entry name" value="WD_REPEATS_2"/>
    <property type="match status" value="2"/>
</dbReference>
<dbReference type="Pfam" id="PF00400">
    <property type="entry name" value="WD40"/>
    <property type="match status" value="3"/>
</dbReference>
<dbReference type="SMART" id="SM00320">
    <property type="entry name" value="WD40"/>
    <property type="match status" value="5"/>
</dbReference>
<dbReference type="PROSITE" id="PS00678">
    <property type="entry name" value="WD_REPEATS_1"/>
    <property type="match status" value="1"/>
</dbReference>
<dbReference type="SUPFAM" id="SSF50978">
    <property type="entry name" value="WD40 repeat-like"/>
    <property type="match status" value="1"/>
</dbReference>
<feature type="compositionally biased region" description="Polar residues" evidence="7">
    <location>
        <begin position="9"/>
        <end position="21"/>
    </location>
</feature>
<dbReference type="AlphaFoldDB" id="A0A6H5GQB7"/>
<keyword evidence="4" id="KW-0805">Transcription regulation</keyword>
<feature type="repeat" description="WD" evidence="6">
    <location>
        <begin position="160"/>
        <end position="202"/>
    </location>
</feature>
<dbReference type="EMBL" id="CADCXU010016328">
    <property type="protein sequence ID" value="CAB0005370.1"/>
    <property type="molecule type" value="Genomic_DNA"/>
</dbReference>
<evidence type="ECO:0000256" key="1">
    <source>
        <dbReference type="ARBA" id="ARBA00008075"/>
    </source>
</evidence>
<dbReference type="InterPro" id="IPR019775">
    <property type="entry name" value="WD40_repeat_CS"/>
</dbReference>
<gene>
    <name evidence="8" type="ORF">NTEN_LOCUS10847</name>
</gene>
<evidence type="ECO:0000256" key="4">
    <source>
        <dbReference type="ARBA" id="ARBA00023015"/>
    </source>
</evidence>
<reference evidence="8 9" key="1">
    <citation type="submission" date="2020-02" db="EMBL/GenBank/DDBJ databases">
        <authorList>
            <person name="Ferguson B K."/>
        </authorList>
    </citation>
    <scope>NUCLEOTIDE SEQUENCE [LARGE SCALE GENOMIC DNA]</scope>
</reference>
<accession>A0A6H5GQB7</accession>
<dbReference type="PANTHER" id="PTHR10253">
    <property type="entry name" value="POLYCOMB PROTEIN"/>
    <property type="match status" value="1"/>
</dbReference>
<evidence type="ECO:0000256" key="3">
    <source>
        <dbReference type="ARBA" id="ARBA00022737"/>
    </source>
</evidence>
<keyword evidence="2 6" id="KW-0853">WD repeat</keyword>
<evidence type="ECO:0000256" key="6">
    <source>
        <dbReference type="PROSITE-ProRule" id="PRU00221"/>
    </source>
</evidence>
<comment type="similarity">
    <text evidence="1">Belongs to the WD repeat ESC family.</text>
</comment>
<keyword evidence="5" id="KW-0804">Transcription</keyword>
<feature type="compositionally biased region" description="Basic residues" evidence="7">
    <location>
        <begin position="28"/>
        <end position="45"/>
    </location>
</feature>
<evidence type="ECO:0000313" key="8">
    <source>
        <dbReference type="EMBL" id="CAB0005370.1"/>
    </source>
</evidence>
<evidence type="ECO:0000313" key="9">
    <source>
        <dbReference type="Proteomes" id="UP000479000"/>
    </source>
</evidence>
<dbReference type="InterPro" id="IPR015943">
    <property type="entry name" value="WD40/YVTN_repeat-like_dom_sf"/>
</dbReference>
<dbReference type="InterPro" id="IPR036322">
    <property type="entry name" value="WD40_repeat_dom_sf"/>
</dbReference>
<evidence type="ECO:0000256" key="5">
    <source>
        <dbReference type="ARBA" id="ARBA00023163"/>
    </source>
</evidence>
<keyword evidence="3" id="KW-0677">Repeat</keyword>
<sequence length="416" mass="47042">MTAGDTADSRCSTPSNSAFDDSTTGGGRRPRGRRQPKRKRSRGLGRQRPNFDYQYTCHVQEDHNKQLFSLQINPYVEQLGKIVFAAAGSNRITVYEATNGDDGGDINLLQVYADPDEDEIFYTVAWSYDKENGRPLLAAAGHRGIVRVIPLAEHYHSRNITGHGQAINELKFIPNEPNMLVSASKDHSVRLWNIKTGVCVAIFGGAEGHRDEVLSVDLTFDGDKMITSGMDHSLMIWRLDKDYIEDAIAASYKFCASRSRRAFPTVCEHFPDWTTRNVHRNYIDCVLWFGRMVLSKSTENNIILWQPGKIGSEEKEINRNDDCSIVRKFGLQGCDIWFVKFTFEYNRKLLAVGNKVGKVFVWDLDVPHPGKAPKLVLSHAKCTKAIRQIAMSRNGSVMLYSCDDGSIWRWDQVNVN</sequence>
<protein>
    <submittedName>
        <fullName evidence="8">Uncharacterized protein</fullName>
    </submittedName>
</protein>